<feature type="chain" id="PRO_5011518942" description="FtsX-like permease family protein" evidence="2">
    <location>
        <begin position="17"/>
        <end position="1010"/>
    </location>
</feature>
<sequence>MIALVTLMLTARRAQAALVVLLSALATAAAVAGPVYTAAVDRASAVAEVANTPPAERTVSIQAGIDSTQRDRFDAVANDLAELPRFDTVLTAVVPVLGLDSEPGEIAWMTFRDGLCDHVRIVAGRCLMAAGEVVVGEATAHRLGLTPGRSAMLSWARYDNISRTWVIAGRPAPTTVVGVYQPVDRAEPYWGRSGYFAPTAPDTTAEPLFAGRPTVDGLEHDSDNRTVEAIPGPGAFDADHLPELSAALDELSEDLGSNDETARFASLIDELPNLFERVRRSDQLTRELVPLAGLPLIGLCWLVIFVAVAGATAARRHEQALIALRGAPRVGRFWLAAGESVIAIAVGAPLGYLAGTLATRAVANARFGPIPVFDLTPAPGAVSAALIAVAGAVLVGLLALRRDLASPVVDLLRRVPPRGAAWRTIAIDAAAVVLAVLAAVQLRAFDGQLLGLGLLVPGLIGLAIAVLTGRLLVPLAARLGRRAVQRGRLGLALGALQVARRPGSQRLFVLLAVAVAVLGFATTAVDVADQARADRAAVQTGAIRTLTVPPTDSGTLRAAVRAVDPDGRFAMAVGTRQVVDGPPVLFVDTAALPDVAIWRPEYGDRSPAEVADELRPPADEPIVVKGSELALTVDYAAPATVGSAPPATRTELRLTALLRPLTGGAPVRAGSAEIEPGRHTWELASQACVDGCRLAGIEAVYEAAGGEAAELSIVSLAARADRSQPFTDVVPAFTTDKWRAGDDAKVTAEDGGVHVVVPGAVIQPRPTVLLPAGTPADVPVLSGGPPPKSGEAEGVDGNVVAIRPVAQGRALPRIGTGLLMDLGYAERLATGNTDLATAEVWLGSAAPPDIEQRLAERGLVVIGRDSMTAAADRLDGRGPALAVWFHLLAGGVAVLLAACGMWLMAAVDRRRVLDDMVALRRQGLAARTGGSWVLWAYLPVAVAAVVTGLVAAVIAWAVVGRYVPYFVDDDFALAAPTWPGPIAIALPAVAAALLFTTVAVGLRRALRVRD</sequence>
<dbReference type="Proteomes" id="UP000199632">
    <property type="component" value="Unassembled WGS sequence"/>
</dbReference>
<feature type="transmembrane region" description="Helical" evidence="1">
    <location>
        <begin position="288"/>
        <end position="312"/>
    </location>
</feature>
<dbReference type="RefSeq" id="WP_090793775.1">
    <property type="nucleotide sequence ID" value="NZ_BOND01000022.1"/>
</dbReference>
<evidence type="ECO:0000313" key="4">
    <source>
        <dbReference type="Proteomes" id="UP000199632"/>
    </source>
</evidence>
<organism evidence="3 4">
    <name type="scientific">Asanoa ishikariensis</name>
    <dbReference type="NCBI Taxonomy" id="137265"/>
    <lineage>
        <taxon>Bacteria</taxon>
        <taxon>Bacillati</taxon>
        <taxon>Actinomycetota</taxon>
        <taxon>Actinomycetes</taxon>
        <taxon>Micromonosporales</taxon>
        <taxon>Micromonosporaceae</taxon>
        <taxon>Asanoa</taxon>
    </lineage>
</organism>
<dbReference type="GO" id="GO:0005886">
    <property type="term" value="C:plasma membrane"/>
    <property type="evidence" value="ECO:0007669"/>
    <property type="project" value="UniProtKB-SubCell"/>
</dbReference>
<gene>
    <name evidence="3" type="ORF">SAMN05421684_3741</name>
</gene>
<evidence type="ECO:0000256" key="2">
    <source>
        <dbReference type="SAM" id="SignalP"/>
    </source>
</evidence>
<evidence type="ECO:0008006" key="5">
    <source>
        <dbReference type="Google" id="ProtNLM"/>
    </source>
</evidence>
<feature type="transmembrane region" description="Helical" evidence="1">
    <location>
        <begin position="978"/>
        <end position="1002"/>
    </location>
</feature>
<feature type="transmembrane region" description="Helical" evidence="1">
    <location>
        <begin position="452"/>
        <end position="473"/>
    </location>
</feature>
<protein>
    <recommendedName>
        <fullName evidence="5">FtsX-like permease family protein</fullName>
    </recommendedName>
</protein>
<feature type="transmembrane region" description="Helical" evidence="1">
    <location>
        <begin position="928"/>
        <end position="958"/>
    </location>
</feature>
<feature type="signal peptide" evidence="2">
    <location>
        <begin position="1"/>
        <end position="16"/>
    </location>
</feature>
<accession>A0A1H3RDQ4</accession>
<keyword evidence="1" id="KW-0812">Transmembrane</keyword>
<reference evidence="4" key="1">
    <citation type="submission" date="2016-10" db="EMBL/GenBank/DDBJ databases">
        <authorList>
            <person name="Varghese N."/>
            <person name="Submissions S."/>
        </authorList>
    </citation>
    <scope>NUCLEOTIDE SEQUENCE [LARGE SCALE GENOMIC DNA]</scope>
    <source>
        <strain evidence="4">DSM 44718</strain>
    </source>
</reference>
<keyword evidence="2" id="KW-0732">Signal</keyword>
<evidence type="ECO:0000256" key="1">
    <source>
        <dbReference type="SAM" id="Phobius"/>
    </source>
</evidence>
<feature type="transmembrane region" description="Helical" evidence="1">
    <location>
        <begin position="507"/>
        <end position="525"/>
    </location>
</feature>
<dbReference type="EMBL" id="FNQB01000002">
    <property type="protein sequence ID" value="SDZ23817.1"/>
    <property type="molecule type" value="Genomic_DNA"/>
</dbReference>
<proteinExistence type="predicted"/>
<keyword evidence="4" id="KW-1185">Reference proteome</keyword>
<feature type="transmembrane region" description="Helical" evidence="1">
    <location>
        <begin position="378"/>
        <end position="400"/>
    </location>
</feature>
<dbReference type="STRING" id="137265.SAMN05421684_3741"/>
<dbReference type="AlphaFoldDB" id="A0A1H3RDQ4"/>
<evidence type="ECO:0000313" key="3">
    <source>
        <dbReference type="EMBL" id="SDZ23817.1"/>
    </source>
</evidence>
<feature type="transmembrane region" description="Helical" evidence="1">
    <location>
        <begin position="883"/>
        <end position="907"/>
    </location>
</feature>
<feature type="transmembrane region" description="Helical" evidence="1">
    <location>
        <begin position="333"/>
        <end position="358"/>
    </location>
</feature>
<name>A0A1H3RDQ4_9ACTN</name>
<feature type="transmembrane region" description="Helical" evidence="1">
    <location>
        <begin position="420"/>
        <end position="440"/>
    </location>
</feature>
<keyword evidence="1" id="KW-1133">Transmembrane helix</keyword>
<keyword evidence="1" id="KW-0472">Membrane</keyword>
<dbReference type="OrthoDB" id="3275641at2"/>